<proteinExistence type="predicted"/>
<evidence type="ECO:0000313" key="2">
    <source>
        <dbReference type="Proteomes" id="UP001497623"/>
    </source>
</evidence>
<sequence>MAGFVQTLFPWNSGFVTVPNMFDKYILSDISQLEISSTSRFEISSTSWFSFPRIVADEIEEKTDDDFFSLWPCSQGGTRSCLLVEVIACGQHRTTAFPLTLFKIYSFESLSLSIVGDMAIRLHESDEKNSLCNTPESGYASNASSIQSSPVASETSVSSAVDC</sequence>
<dbReference type="Proteomes" id="UP001497623">
    <property type="component" value="Unassembled WGS sequence"/>
</dbReference>
<dbReference type="AlphaFoldDB" id="A0AAV2SQK8"/>
<comment type="caution">
    <text evidence="1">The sequence shown here is derived from an EMBL/GenBank/DDBJ whole genome shotgun (WGS) entry which is preliminary data.</text>
</comment>
<gene>
    <name evidence="1" type="ORF">MNOR_LOCUS39360</name>
</gene>
<evidence type="ECO:0000313" key="1">
    <source>
        <dbReference type="EMBL" id="CAL4225112.1"/>
    </source>
</evidence>
<reference evidence="1 2" key="1">
    <citation type="submission" date="2024-05" db="EMBL/GenBank/DDBJ databases">
        <authorList>
            <person name="Wallberg A."/>
        </authorList>
    </citation>
    <scope>NUCLEOTIDE SEQUENCE [LARGE SCALE GENOMIC DNA]</scope>
</reference>
<keyword evidence="2" id="KW-1185">Reference proteome</keyword>
<feature type="non-terminal residue" evidence="1">
    <location>
        <position position="163"/>
    </location>
</feature>
<protein>
    <submittedName>
        <fullName evidence="1">Uncharacterized protein</fullName>
    </submittedName>
</protein>
<organism evidence="1 2">
    <name type="scientific">Meganyctiphanes norvegica</name>
    <name type="common">Northern krill</name>
    <name type="synonym">Thysanopoda norvegica</name>
    <dbReference type="NCBI Taxonomy" id="48144"/>
    <lineage>
        <taxon>Eukaryota</taxon>
        <taxon>Metazoa</taxon>
        <taxon>Ecdysozoa</taxon>
        <taxon>Arthropoda</taxon>
        <taxon>Crustacea</taxon>
        <taxon>Multicrustacea</taxon>
        <taxon>Malacostraca</taxon>
        <taxon>Eumalacostraca</taxon>
        <taxon>Eucarida</taxon>
        <taxon>Euphausiacea</taxon>
        <taxon>Euphausiidae</taxon>
        <taxon>Meganyctiphanes</taxon>
    </lineage>
</organism>
<accession>A0AAV2SQK8</accession>
<dbReference type="EMBL" id="CAXKWB010101140">
    <property type="protein sequence ID" value="CAL4225112.1"/>
    <property type="molecule type" value="Genomic_DNA"/>
</dbReference>
<name>A0AAV2SQK8_MEGNR</name>